<dbReference type="STRING" id="1349785.GCA_000509405_01439"/>
<dbReference type="InterPro" id="IPR021314">
    <property type="entry name" value="DUF2911"/>
</dbReference>
<keyword evidence="1" id="KW-0732">Signal</keyword>
<dbReference type="OrthoDB" id="187854at2"/>
<keyword evidence="3" id="KW-1185">Reference proteome</keyword>
<dbReference type="AlphaFoldDB" id="A0A2H1EAM7"/>
<dbReference type="GeneID" id="47723513"/>
<dbReference type="Proteomes" id="UP000231564">
    <property type="component" value="Chromosome MARIT"/>
</dbReference>
<evidence type="ECO:0000313" key="2">
    <source>
        <dbReference type="EMBL" id="SFZ83369.1"/>
    </source>
</evidence>
<evidence type="ECO:0008006" key="4">
    <source>
        <dbReference type="Google" id="ProtNLM"/>
    </source>
</evidence>
<gene>
    <name evidence="2" type="ORF">MARIT_2032</name>
</gene>
<dbReference type="Pfam" id="PF11138">
    <property type="entry name" value="DUF2911"/>
    <property type="match status" value="1"/>
</dbReference>
<sequence>MKKILLSLLIITATVSTNAQVKTPQPSPSSKIEQKVGLTDVTLEYSRPGMRGRAIFGDLVPFGKTWRTGANANTKITFTDHITIDGKELKEGTYAIYTIPNKNSWEVIFYNDSSNWGVPEKWDETKVALRTSIKPTPISTPVETFTITFDNLKNNAATLGILWDKTYVGIPFSVPTDSTVSASINKTMQGPSANDYYKAAVYYLQENKDINQAKTWINKAVAMTKDQPRFWFLRQQSLILAKAGDKKGAIKAAKASLAGAKKRGNAGYVKMNQEFLAKMK</sequence>
<dbReference type="RefSeq" id="WP_024741257.1">
    <property type="nucleotide sequence ID" value="NZ_BAUG01000022.1"/>
</dbReference>
<feature type="chain" id="PRO_5013924058" description="Dihydrolipoamide dehydrogenase" evidence="1">
    <location>
        <begin position="20"/>
        <end position="280"/>
    </location>
</feature>
<evidence type="ECO:0000313" key="3">
    <source>
        <dbReference type="Proteomes" id="UP000231564"/>
    </source>
</evidence>
<protein>
    <recommendedName>
        <fullName evidence="4">Dihydrolipoamide dehydrogenase</fullName>
    </recommendedName>
</protein>
<name>A0A2H1EAM7_9FLAO</name>
<proteinExistence type="predicted"/>
<feature type="signal peptide" evidence="1">
    <location>
        <begin position="1"/>
        <end position="19"/>
    </location>
</feature>
<accession>A0A2H1EAM7</accession>
<dbReference type="KEGG" id="tmar:MARIT_2032"/>
<evidence type="ECO:0000256" key="1">
    <source>
        <dbReference type="SAM" id="SignalP"/>
    </source>
</evidence>
<reference evidence="2 3" key="1">
    <citation type="submission" date="2016-11" db="EMBL/GenBank/DDBJ databases">
        <authorList>
            <person name="Jaros S."/>
            <person name="Januszkiewicz K."/>
            <person name="Wedrychowicz H."/>
        </authorList>
    </citation>
    <scope>NUCLEOTIDE SEQUENCE [LARGE SCALE GENOMIC DNA]</scope>
    <source>
        <strain evidence="2">NCIMB 2154T</strain>
    </source>
</reference>
<organism evidence="2 3">
    <name type="scientific">Tenacibaculum maritimum NCIMB 2154</name>
    <dbReference type="NCBI Taxonomy" id="1349785"/>
    <lineage>
        <taxon>Bacteria</taxon>
        <taxon>Pseudomonadati</taxon>
        <taxon>Bacteroidota</taxon>
        <taxon>Flavobacteriia</taxon>
        <taxon>Flavobacteriales</taxon>
        <taxon>Flavobacteriaceae</taxon>
        <taxon>Tenacibaculum</taxon>
    </lineage>
</organism>
<dbReference type="EMBL" id="LT634361">
    <property type="protein sequence ID" value="SFZ83369.1"/>
    <property type="molecule type" value="Genomic_DNA"/>
</dbReference>